<dbReference type="Proteomes" id="UP001199106">
    <property type="component" value="Unassembled WGS sequence"/>
</dbReference>
<comment type="caution">
    <text evidence="1">The sequence shown here is derived from an EMBL/GenBank/DDBJ whole genome shotgun (WGS) entry which is preliminary data.</text>
</comment>
<keyword evidence="2" id="KW-1185">Reference proteome</keyword>
<evidence type="ECO:0000313" key="2">
    <source>
        <dbReference type="Proteomes" id="UP001199106"/>
    </source>
</evidence>
<organism evidence="1 2">
    <name type="scientific">Alternaria panax</name>
    <dbReference type="NCBI Taxonomy" id="48097"/>
    <lineage>
        <taxon>Eukaryota</taxon>
        <taxon>Fungi</taxon>
        <taxon>Dikarya</taxon>
        <taxon>Ascomycota</taxon>
        <taxon>Pezizomycotina</taxon>
        <taxon>Dothideomycetes</taxon>
        <taxon>Pleosporomycetidae</taxon>
        <taxon>Pleosporales</taxon>
        <taxon>Pleosporineae</taxon>
        <taxon>Pleosporaceae</taxon>
        <taxon>Alternaria</taxon>
        <taxon>Alternaria sect. Panax</taxon>
    </lineage>
</organism>
<proteinExistence type="predicted"/>
<dbReference type="EMBL" id="JAANER010000002">
    <property type="protein sequence ID" value="KAG9193976.1"/>
    <property type="molecule type" value="Genomic_DNA"/>
</dbReference>
<evidence type="ECO:0000313" key="1">
    <source>
        <dbReference type="EMBL" id="KAG9193976.1"/>
    </source>
</evidence>
<gene>
    <name evidence="1" type="ORF">G6011_04011</name>
</gene>
<accession>A0AAD4IFS4</accession>
<name>A0AAD4IFS4_9PLEO</name>
<protein>
    <submittedName>
        <fullName evidence="1">Uncharacterized protein</fullName>
    </submittedName>
</protein>
<reference evidence="1" key="1">
    <citation type="submission" date="2021-07" db="EMBL/GenBank/DDBJ databases">
        <title>Genome Resource of American Ginseng Black Spot Pathogen Alternaria panax.</title>
        <authorList>
            <person name="Qiu C."/>
            <person name="Wang W."/>
            <person name="Liu Z."/>
        </authorList>
    </citation>
    <scope>NUCLEOTIDE SEQUENCE</scope>
    <source>
        <strain evidence="1">BNCC115425</strain>
    </source>
</reference>
<sequence length="100" mass="11102">MRSLSLAQYGRATRSAFSTGGRSHGLRQKFRVVSMKTTAKNLAIAHDTFFDSLATSGLSERVAEFFAGLDFDIVNCEMVARSAELPQDMPIEHAFWIEEA</sequence>
<dbReference type="AlphaFoldDB" id="A0AAD4IFS4"/>